<accession>A0ABM0Q625</accession>
<name>A0ABM0Q625_GALVR</name>
<evidence type="ECO:0000313" key="3">
    <source>
        <dbReference type="RefSeq" id="XP_008563816.1"/>
    </source>
</evidence>
<feature type="compositionally biased region" description="Basic and acidic residues" evidence="1">
    <location>
        <begin position="42"/>
        <end position="56"/>
    </location>
</feature>
<reference evidence="3" key="1">
    <citation type="submission" date="2025-08" db="UniProtKB">
        <authorList>
            <consortium name="RefSeq"/>
        </authorList>
    </citation>
    <scope>IDENTIFICATION</scope>
</reference>
<sequence>MPHLTLASFRPPLWGLRSSRSLPRSHPLSTQPEPYGSPISRRNREAKQKRLREKQAALKAGIAGKSKSLAESSKAWSPKEIILYEIPTEPGEKKDVSGPLPPAYSPRYVEAAWYPWWVREGFFKPEYQ</sequence>
<dbReference type="RefSeq" id="XP_008563816.1">
    <property type="nucleotide sequence ID" value="XM_008565594.1"/>
</dbReference>
<gene>
    <name evidence="3" type="primary">LOC103584685</name>
</gene>
<feature type="region of interest" description="Disordered" evidence="1">
    <location>
        <begin position="14"/>
        <end position="75"/>
    </location>
</feature>
<dbReference type="Proteomes" id="UP000694923">
    <property type="component" value="Unplaced"/>
</dbReference>
<feature type="non-terminal residue" evidence="3">
    <location>
        <position position="128"/>
    </location>
</feature>
<feature type="compositionally biased region" description="Low complexity" evidence="1">
    <location>
        <begin position="14"/>
        <end position="29"/>
    </location>
</feature>
<organism evidence="2 3">
    <name type="scientific">Galeopterus variegatus</name>
    <name type="common">Malayan flying lemur</name>
    <name type="synonym">Cynocephalus variegatus</name>
    <dbReference type="NCBI Taxonomy" id="482537"/>
    <lineage>
        <taxon>Eukaryota</taxon>
        <taxon>Metazoa</taxon>
        <taxon>Chordata</taxon>
        <taxon>Craniata</taxon>
        <taxon>Vertebrata</taxon>
        <taxon>Euteleostomi</taxon>
        <taxon>Mammalia</taxon>
        <taxon>Eutheria</taxon>
        <taxon>Euarchontoglires</taxon>
        <taxon>Dermoptera</taxon>
        <taxon>Cynocephalidae</taxon>
        <taxon>Galeopterus</taxon>
    </lineage>
</organism>
<dbReference type="GeneID" id="103584685"/>
<proteinExistence type="predicted"/>
<evidence type="ECO:0000313" key="2">
    <source>
        <dbReference type="Proteomes" id="UP000694923"/>
    </source>
</evidence>
<evidence type="ECO:0000256" key="1">
    <source>
        <dbReference type="SAM" id="MobiDB-lite"/>
    </source>
</evidence>
<protein>
    <submittedName>
        <fullName evidence="3">Valine--tRNA ligase, mitochondrial-like</fullName>
    </submittedName>
</protein>
<keyword evidence="2" id="KW-1185">Reference proteome</keyword>